<evidence type="ECO:0000256" key="1">
    <source>
        <dbReference type="SAM" id="MobiDB-lite"/>
    </source>
</evidence>
<feature type="compositionally biased region" description="Basic and acidic residues" evidence="1">
    <location>
        <begin position="1"/>
        <end position="21"/>
    </location>
</feature>
<accession>A0A0G4IX63</accession>
<dbReference type="Proteomes" id="UP000039324">
    <property type="component" value="Unassembled WGS sequence"/>
</dbReference>
<keyword evidence="5" id="KW-0496">Mitochondrion</keyword>
<proteinExistence type="predicted"/>
<keyword evidence="2" id="KW-0472">Membrane</keyword>
<keyword evidence="2" id="KW-1133">Transmembrane helix</keyword>
<dbReference type="AlphaFoldDB" id="A0A0G4IX63"/>
<dbReference type="OrthoDB" id="18487at2759"/>
<reference evidence="4 6" key="1">
    <citation type="submission" date="2015-02" db="EMBL/GenBank/DDBJ databases">
        <authorList>
            <person name="Chooi Y.-H."/>
        </authorList>
    </citation>
    <scope>NUCLEOTIDE SEQUENCE [LARGE SCALE GENOMIC DNA]</scope>
    <source>
        <strain evidence="4">E3</strain>
    </source>
</reference>
<dbReference type="STRING" id="37360.A0A0G4IX63"/>
<keyword evidence="6" id="KW-1185">Reference proteome</keyword>
<evidence type="ECO:0000313" key="7">
    <source>
        <dbReference type="Proteomes" id="UP000290189"/>
    </source>
</evidence>
<evidence type="ECO:0000313" key="4">
    <source>
        <dbReference type="EMBL" id="CEO99943.1"/>
    </source>
</evidence>
<evidence type="ECO:0000256" key="2">
    <source>
        <dbReference type="SAM" id="Phobius"/>
    </source>
</evidence>
<dbReference type="PROSITE" id="PS01248">
    <property type="entry name" value="EGF_LAM_1"/>
    <property type="match status" value="1"/>
</dbReference>
<sequence>MSAEKESMGDAIDDGQRRMPDLKIVPPPSPERFISAPESVVVDGVPSPARDRTKKPKSVSERRRRNLLILIAVVLVVLGVVFAVNPIVSSSSSSSSTGSSSGGTVANDHQADFIAASGTLSAPVLMALVQQTIPGSSPTIVTQAPSSVTMQFPMGGPALSAVFGNLTAWLAQPGSSLAAQGVSRLQLRSAPTQQVACAPPSSTLYTDCGTVRPIQGCPSPGMTGANCDQCLPGYYGSNCAQCQQCTRALFQCDDGRDGTGQCTKCLTGWAGSDCQSCAPNYWGPQCSPCSCGATQTCNAGRTGTGACQ</sequence>
<keyword evidence="2" id="KW-0812">Transmembrane</keyword>
<evidence type="ECO:0000313" key="6">
    <source>
        <dbReference type="Proteomes" id="UP000039324"/>
    </source>
</evidence>
<feature type="domain" description="Laminin EGF-like" evidence="3">
    <location>
        <begin position="262"/>
        <end position="297"/>
    </location>
</feature>
<dbReference type="Proteomes" id="UP000290189">
    <property type="component" value="Unassembled WGS sequence"/>
</dbReference>
<evidence type="ECO:0000259" key="3">
    <source>
        <dbReference type="PROSITE" id="PS01248"/>
    </source>
</evidence>
<gene>
    <name evidence="4" type="ORF">PBRA_007677</name>
    <name evidence="5" type="ORF">PLBR_LOCUS6788</name>
</gene>
<evidence type="ECO:0000313" key="5">
    <source>
        <dbReference type="EMBL" id="SPQ99573.1"/>
    </source>
</evidence>
<feature type="region of interest" description="Disordered" evidence="1">
    <location>
        <begin position="1"/>
        <end position="59"/>
    </location>
</feature>
<name>A0A0G4IX63_PLABS</name>
<dbReference type="EMBL" id="CDSF01000095">
    <property type="protein sequence ID" value="CEO99943.1"/>
    <property type="molecule type" value="Genomic_DNA"/>
</dbReference>
<reference evidence="5 7" key="2">
    <citation type="submission" date="2018-03" db="EMBL/GenBank/DDBJ databases">
        <authorList>
            <person name="Fogelqvist J."/>
        </authorList>
    </citation>
    <scope>NUCLEOTIDE SEQUENCE [LARGE SCALE GENOMIC DNA]</scope>
</reference>
<dbReference type="EMBL" id="OVEO01000012">
    <property type="protein sequence ID" value="SPQ99573.1"/>
    <property type="molecule type" value="Genomic_DNA"/>
</dbReference>
<protein>
    <recommendedName>
        <fullName evidence="3">Laminin EGF-like domain-containing protein</fullName>
    </recommendedName>
</protein>
<dbReference type="InterPro" id="IPR002049">
    <property type="entry name" value="LE_dom"/>
</dbReference>
<geneLocation type="mitochondrion" evidence="5"/>
<organism evidence="4 6">
    <name type="scientific">Plasmodiophora brassicae</name>
    <name type="common">Clubroot disease agent</name>
    <dbReference type="NCBI Taxonomy" id="37360"/>
    <lineage>
        <taxon>Eukaryota</taxon>
        <taxon>Sar</taxon>
        <taxon>Rhizaria</taxon>
        <taxon>Endomyxa</taxon>
        <taxon>Phytomyxea</taxon>
        <taxon>Plasmodiophorida</taxon>
        <taxon>Plasmodiophoridae</taxon>
        <taxon>Plasmodiophora</taxon>
    </lineage>
</organism>
<feature type="transmembrane region" description="Helical" evidence="2">
    <location>
        <begin position="67"/>
        <end position="88"/>
    </location>
</feature>